<keyword evidence="2" id="KW-0808">Transferase</keyword>
<dbReference type="InterPro" id="IPR016181">
    <property type="entry name" value="Acyl_CoA_acyltransferase"/>
</dbReference>
<dbReference type="InterPro" id="IPR000182">
    <property type="entry name" value="GNAT_dom"/>
</dbReference>
<dbReference type="PANTHER" id="PTHR43610">
    <property type="entry name" value="BLL6696 PROTEIN"/>
    <property type="match status" value="1"/>
</dbReference>
<dbReference type="Proteomes" id="UP001244787">
    <property type="component" value="Unassembled WGS sequence"/>
</dbReference>
<evidence type="ECO:0000313" key="3">
    <source>
        <dbReference type="Proteomes" id="UP001244787"/>
    </source>
</evidence>
<sequence>MQTFNFLQEYILENETVRLNPLHYQDIDKLLHFSEHQPELWKYSLQPANGLENLKAYINTAVTSRKEEVAYPFIVFDKRTNQIAGSTRFYDFQKYHNTVQLGYTWYGKEFQGTGLNKQCKMLMLEFAFENLGVERVEFRADAKNERSIAAMKSIGCTVEGILRNNCAAPEGRRDSILLSILKNEWFGGVKETLKSKIEKERNIFLQ</sequence>
<dbReference type="EMBL" id="JAUGQQ010000003">
    <property type="protein sequence ID" value="MDN3724230.1"/>
    <property type="molecule type" value="Genomic_DNA"/>
</dbReference>
<evidence type="ECO:0000313" key="2">
    <source>
        <dbReference type="EMBL" id="MDN3724230.1"/>
    </source>
</evidence>
<organism evidence="2 3">
    <name type="scientific">Aequorivita aurantiaca</name>
    <dbReference type="NCBI Taxonomy" id="3053356"/>
    <lineage>
        <taxon>Bacteria</taxon>
        <taxon>Pseudomonadati</taxon>
        <taxon>Bacteroidota</taxon>
        <taxon>Flavobacteriia</taxon>
        <taxon>Flavobacteriales</taxon>
        <taxon>Flavobacteriaceae</taxon>
        <taxon>Aequorivita</taxon>
    </lineage>
</organism>
<dbReference type="SUPFAM" id="SSF55729">
    <property type="entry name" value="Acyl-CoA N-acyltransferases (Nat)"/>
    <property type="match status" value="1"/>
</dbReference>
<dbReference type="PANTHER" id="PTHR43610:SF1">
    <property type="entry name" value="N-ACETYLTRANSFERASE DOMAIN-CONTAINING PROTEIN"/>
    <property type="match status" value="1"/>
</dbReference>
<accession>A0ABT8DFU3</accession>
<gene>
    <name evidence="2" type="ORF">QRD02_07535</name>
</gene>
<dbReference type="Gene3D" id="3.40.630.30">
    <property type="match status" value="1"/>
</dbReference>
<protein>
    <submittedName>
        <fullName evidence="2">GNAT family protein</fullName>
        <ecNumber evidence="2">2.-.-.-</ecNumber>
    </submittedName>
</protein>
<reference evidence="2 3" key="1">
    <citation type="submission" date="2023-06" db="EMBL/GenBank/DDBJ databases">
        <authorList>
            <person name="Ye Y.-Q."/>
            <person name="Du Z.-J."/>
        </authorList>
    </citation>
    <scope>NUCLEOTIDE SEQUENCE [LARGE SCALE GENOMIC DNA]</scope>
    <source>
        <strain evidence="2 3">SDUM287046</strain>
    </source>
</reference>
<dbReference type="EC" id="2.-.-.-" evidence="2"/>
<dbReference type="RefSeq" id="WP_290254321.1">
    <property type="nucleotide sequence ID" value="NZ_JAUGQQ010000003.1"/>
</dbReference>
<dbReference type="Pfam" id="PF13302">
    <property type="entry name" value="Acetyltransf_3"/>
    <property type="match status" value="1"/>
</dbReference>
<keyword evidence="3" id="KW-1185">Reference proteome</keyword>
<comment type="caution">
    <text evidence="2">The sequence shown here is derived from an EMBL/GenBank/DDBJ whole genome shotgun (WGS) entry which is preliminary data.</text>
</comment>
<name>A0ABT8DFU3_9FLAO</name>
<feature type="domain" description="N-acetyltransferase" evidence="1">
    <location>
        <begin position="17"/>
        <end position="157"/>
    </location>
</feature>
<proteinExistence type="predicted"/>
<dbReference type="GO" id="GO:0016740">
    <property type="term" value="F:transferase activity"/>
    <property type="evidence" value="ECO:0007669"/>
    <property type="project" value="UniProtKB-KW"/>
</dbReference>
<evidence type="ECO:0000259" key="1">
    <source>
        <dbReference type="Pfam" id="PF13302"/>
    </source>
</evidence>